<dbReference type="Proteomes" id="UP001586593">
    <property type="component" value="Unassembled WGS sequence"/>
</dbReference>
<dbReference type="InterPro" id="IPR031107">
    <property type="entry name" value="Small_HSP"/>
</dbReference>
<dbReference type="CDD" id="cd06464">
    <property type="entry name" value="ACD_sHsps-like"/>
    <property type="match status" value="1"/>
</dbReference>
<dbReference type="PROSITE" id="PS01031">
    <property type="entry name" value="SHSP"/>
    <property type="match status" value="1"/>
</dbReference>
<feature type="compositionally biased region" description="Gly residues" evidence="3">
    <location>
        <begin position="184"/>
        <end position="197"/>
    </location>
</feature>
<accession>A0ABR3Y8H9</accession>
<name>A0ABR3Y8H9_9PEZI</name>
<dbReference type="InterPro" id="IPR002068">
    <property type="entry name" value="A-crystallin/Hsp20_dom"/>
</dbReference>
<gene>
    <name evidence="5" type="ORF">VTK73DRAFT_3264</name>
</gene>
<dbReference type="InterPro" id="IPR008978">
    <property type="entry name" value="HSP20-like_chaperone"/>
</dbReference>
<feature type="compositionally biased region" description="Basic and acidic residues" evidence="3">
    <location>
        <begin position="113"/>
        <end position="127"/>
    </location>
</feature>
<comment type="caution">
    <text evidence="5">The sequence shown here is derived from an EMBL/GenBank/DDBJ whole genome shotgun (WGS) entry which is preliminary data.</text>
</comment>
<comment type="similarity">
    <text evidence="2">Belongs to the small heat shock protein (HSP20) family.</text>
</comment>
<feature type="compositionally biased region" description="Pro residues" evidence="3">
    <location>
        <begin position="231"/>
        <end position="247"/>
    </location>
</feature>
<protein>
    <recommendedName>
        <fullName evidence="4">SHSP domain-containing protein</fullName>
    </recommendedName>
</protein>
<sequence>MPSNFPPPPPFWAAGHPAGAPFWDFVRSFDPRGFEAGHGVDHSGPPGFDPRSFSGVAFGPGGFWAGHGRPGRGSWMGHGDPFSSSDPSFDHWGNHGGRHGGRRPWFRDSYSSDEEHVSRDDEKRDTAGEPQAEVQTQSGSDPEKEDSPGTVRDTPASDEHPDPPEEAPHVEENHRGSHWEPGRRFGGCRGGRGNPRGGRGHPHARGDPFHHPHPHPHHRHHPRHPRSGPHSGPPGPPPPYATGPHPPNAFDFSGLINAFAHHPFAQQLRDYAVRAQTQAQAAAAAFAATNAASQGAPAADSAAQDQRQEADNVEDVLGATRHVDDQAFTPPVDVFDGEAAWTVHVALPGAKREDVGVHWDAGESALVIRGVVHRPGDEAFQAGLVSAERRIGLFERIVKLPPGVPRASEGLEKEREEVDVDGIAARLEDGILIVVVPKLERDWTEVKKVDIE</sequence>
<feature type="compositionally biased region" description="Basic residues" evidence="3">
    <location>
        <begin position="211"/>
        <end position="227"/>
    </location>
</feature>
<proteinExistence type="inferred from homology"/>
<dbReference type="EMBL" id="JAZHXJ010000002">
    <property type="protein sequence ID" value="KAL1884280.1"/>
    <property type="molecule type" value="Genomic_DNA"/>
</dbReference>
<evidence type="ECO:0000256" key="1">
    <source>
        <dbReference type="ARBA" id="ARBA00023016"/>
    </source>
</evidence>
<dbReference type="PANTHER" id="PTHR11527">
    <property type="entry name" value="HEAT-SHOCK PROTEIN 20 FAMILY MEMBER"/>
    <property type="match status" value="1"/>
</dbReference>
<feature type="region of interest" description="Disordered" evidence="3">
    <location>
        <begin position="87"/>
        <end position="249"/>
    </location>
</feature>
<evidence type="ECO:0000313" key="5">
    <source>
        <dbReference type="EMBL" id="KAL1884280.1"/>
    </source>
</evidence>
<reference evidence="5 6" key="1">
    <citation type="journal article" date="2024" name="Commun. Biol.">
        <title>Comparative genomic analysis of thermophilic fungi reveals convergent evolutionary adaptations and gene losses.</title>
        <authorList>
            <person name="Steindorff A.S."/>
            <person name="Aguilar-Pontes M.V."/>
            <person name="Robinson A.J."/>
            <person name="Andreopoulos B."/>
            <person name="LaButti K."/>
            <person name="Kuo A."/>
            <person name="Mondo S."/>
            <person name="Riley R."/>
            <person name="Otillar R."/>
            <person name="Haridas S."/>
            <person name="Lipzen A."/>
            <person name="Grimwood J."/>
            <person name="Schmutz J."/>
            <person name="Clum A."/>
            <person name="Reid I.D."/>
            <person name="Moisan M.C."/>
            <person name="Butler G."/>
            <person name="Nguyen T.T.M."/>
            <person name="Dewar K."/>
            <person name="Conant G."/>
            <person name="Drula E."/>
            <person name="Henrissat B."/>
            <person name="Hansel C."/>
            <person name="Singer S."/>
            <person name="Hutchinson M.I."/>
            <person name="de Vries R.P."/>
            <person name="Natvig D.O."/>
            <person name="Powell A.J."/>
            <person name="Tsang A."/>
            <person name="Grigoriev I.V."/>
        </authorList>
    </citation>
    <scope>NUCLEOTIDE SEQUENCE [LARGE SCALE GENOMIC DNA]</scope>
    <source>
        <strain evidence="5 6">ATCC 24622</strain>
    </source>
</reference>
<evidence type="ECO:0000313" key="6">
    <source>
        <dbReference type="Proteomes" id="UP001586593"/>
    </source>
</evidence>
<keyword evidence="1" id="KW-0346">Stress response</keyword>
<evidence type="ECO:0000256" key="2">
    <source>
        <dbReference type="PROSITE-ProRule" id="PRU00285"/>
    </source>
</evidence>
<feature type="domain" description="SHSP" evidence="4">
    <location>
        <begin position="323"/>
        <end position="452"/>
    </location>
</feature>
<evidence type="ECO:0000256" key="3">
    <source>
        <dbReference type="SAM" id="MobiDB-lite"/>
    </source>
</evidence>
<keyword evidence="6" id="KW-1185">Reference proteome</keyword>
<dbReference type="Gene3D" id="2.60.40.790">
    <property type="match status" value="1"/>
</dbReference>
<feature type="compositionally biased region" description="Basic and acidic residues" evidence="3">
    <location>
        <begin position="155"/>
        <end position="183"/>
    </location>
</feature>
<organism evidence="5 6">
    <name type="scientific">Phialemonium thermophilum</name>
    <dbReference type="NCBI Taxonomy" id="223376"/>
    <lineage>
        <taxon>Eukaryota</taxon>
        <taxon>Fungi</taxon>
        <taxon>Dikarya</taxon>
        <taxon>Ascomycota</taxon>
        <taxon>Pezizomycotina</taxon>
        <taxon>Sordariomycetes</taxon>
        <taxon>Sordariomycetidae</taxon>
        <taxon>Cephalothecales</taxon>
        <taxon>Cephalothecaceae</taxon>
        <taxon>Phialemonium</taxon>
    </lineage>
</organism>
<dbReference type="SUPFAM" id="SSF49764">
    <property type="entry name" value="HSP20-like chaperones"/>
    <property type="match status" value="1"/>
</dbReference>
<evidence type="ECO:0000259" key="4">
    <source>
        <dbReference type="PROSITE" id="PS01031"/>
    </source>
</evidence>